<dbReference type="Proteomes" id="UP001151699">
    <property type="component" value="Chromosome B"/>
</dbReference>
<reference evidence="1" key="1">
    <citation type="submission" date="2022-07" db="EMBL/GenBank/DDBJ databases">
        <authorList>
            <person name="Trinca V."/>
            <person name="Uliana J.V.C."/>
            <person name="Torres T.T."/>
            <person name="Ward R.J."/>
            <person name="Monesi N."/>
        </authorList>
    </citation>
    <scope>NUCLEOTIDE SEQUENCE</scope>
    <source>
        <strain evidence="1">HSMRA1968</strain>
        <tissue evidence="1">Whole embryos</tissue>
    </source>
</reference>
<comment type="caution">
    <text evidence="1">The sequence shown here is derived from an EMBL/GenBank/DDBJ whole genome shotgun (WGS) entry which is preliminary data.</text>
</comment>
<gene>
    <name evidence="1" type="ORF">Bhyg_09381</name>
</gene>
<organism evidence="1 2">
    <name type="scientific">Pseudolycoriella hygida</name>
    <dbReference type="NCBI Taxonomy" id="35572"/>
    <lineage>
        <taxon>Eukaryota</taxon>
        <taxon>Metazoa</taxon>
        <taxon>Ecdysozoa</taxon>
        <taxon>Arthropoda</taxon>
        <taxon>Hexapoda</taxon>
        <taxon>Insecta</taxon>
        <taxon>Pterygota</taxon>
        <taxon>Neoptera</taxon>
        <taxon>Endopterygota</taxon>
        <taxon>Diptera</taxon>
        <taxon>Nematocera</taxon>
        <taxon>Sciaroidea</taxon>
        <taxon>Sciaridae</taxon>
        <taxon>Pseudolycoriella</taxon>
    </lineage>
</organism>
<proteinExistence type="predicted"/>
<evidence type="ECO:0000313" key="2">
    <source>
        <dbReference type="Proteomes" id="UP001151699"/>
    </source>
</evidence>
<keyword evidence="2" id="KW-1185">Reference proteome</keyword>
<sequence length="67" mass="7514">MLSGHSALLLNMTSIEWDSISSYLENWSCIDEVGKCSTLTEDYSCVRDIFNIEGSHSSTFEPTPDYS</sequence>
<protein>
    <submittedName>
        <fullName evidence="1">Uncharacterized protein</fullName>
    </submittedName>
</protein>
<name>A0A9Q0S3W3_9DIPT</name>
<dbReference type="AlphaFoldDB" id="A0A9Q0S3W3"/>
<accession>A0A9Q0S3W3</accession>
<feature type="non-terminal residue" evidence="1">
    <location>
        <position position="67"/>
    </location>
</feature>
<evidence type="ECO:0000313" key="1">
    <source>
        <dbReference type="EMBL" id="KAJ6644412.1"/>
    </source>
</evidence>
<dbReference type="EMBL" id="WJQU01000002">
    <property type="protein sequence ID" value="KAJ6644412.1"/>
    <property type="molecule type" value="Genomic_DNA"/>
</dbReference>